<comment type="caution">
    <text evidence="1">The sequence shown here is derived from an EMBL/GenBank/DDBJ whole genome shotgun (WGS) entry which is preliminary data.</text>
</comment>
<name>A0ABV8PDA3_9SPHI</name>
<protein>
    <recommendedName>
        <fullName evidence="3">Tox-MPTase3 domain-containing protein</fullName>
    </recommendedName>
</protein>
<dbReference type="RefSeq" id="WP_378985792.1">
    <property type="nucleotide sequence ID" value="NZ_JBHSBW010000011.1"/>
</dbReference>
<evidence type="ECO:0000313" key="1">
    <source>
        <dbReference type="EMBL" id="MFC4212111.1"/>
    </source>
</evidence>
<dbReference type="Proteomes" id="UP001595789">
    <property type="component" value="Unassembled WGS sequence"/>
</dbReference>
<accession>A0ABV8PDA3</accession>
<organism evidence="1 2">
    <name type="scientific">Pedobacter lithocola</name>
    <dbReference type="NCBI Taxonomy" id="1908239"/>
    <lineage>
        <taxon>Bacteria</taxon>
        <taxon>Pseudomonadati</taxon>
        <taxon>Bacteroidota</taxon>
        <taxon>Sphingobacteriia</taxon>
        <taxon>Sphingobacteriales</taxon>
        <taxon>Sphingobacteriaceae</taxon>
        <taxon>Pedobacter</taxon>
    </lineage>
</organism>
<proteinExistence type="predicted"/>
<keyword evidence="2" id="KW-1185">Reference proteome</keyword>
<evidence type="ECO:0000313" key="2">
    <source>
        <dbReference type="Proteomes" id="UP001595789"/>
    </source>
</evidence>
<gene>
    <name evidence="1" type="ORF">ACFOWA_13000</name>
</gene>
<evidence type="ECO:0008006" key="3">
    <source>
        <dbReference type="Google" id="ProtNLM"/>
    </source>
</evidence>
<reference evidence="2" key="1">
    <citation type="journal article" date="2019" name="Int. J. Syst. Evol. Microbiol.">
        <title>The Global Catalogue of Microorganisms (GCM) 10K type strain sequencing project: providing services to taxonomists for standard genome sequencing and annotation.</title>
        <authorList>
            <consortium name="The Broad Institute Genomics Platform"/>
            <consortium name="The Broad Institute Genome Sequencing Center for Infectious Disease"/>
            <person name="Wu L."/>
            <person name="Ma J."/>
        </authorList>
    </citation>
    <scope>NUCLEOTIDE SEQUENCE [LARGE SCALE GENOMIC DNA]</scope>
    <source>
        <strain evidence="2">CCM 8691</strain>
    </source>
</reference>
<dbReference type="EMBL" id="JBHSBW010000011">
    <property type="protein sequence ID" value="MFC4212111.1"/>
    <property type="molecule type" value="Genomic_DNA"/>
</dbReference>
<sequence length="217" mass="25136">MKENPNSFEDFKNVYLNTPESLNMYKLDDLTKLQYPRFAKVVNQLKPYLLANPKVINGIVNYTGYTREQVLDLATPGRGSKLVVTDDLIVYSTGKADAEYYRYLRNPNYNGTNDRFLKDSNGNFIKEDKISINKAIVEQLEDGLLRLDPTVEKKVQGLAFLLAITIFHETVHYGRNWNNMNPYNDKEYGWKFEDMSFGIRVDKDTAGDITNYNFKLN</sequence>